<dbReference type="AlphaFoldDB" id="A0A7X5N3L3"/>
<dbReference type="Proteomes" id="UP000471082">
    <property type="component" value="Unassembled WGS sequence"/>
</dbReference>
<dbReference type="PANTHER" id="PTHR30203:SF24">
    <property type="entry name" value="BLR4935 PROTEIN"/>
    <property type="match status" value="1"/>
</dbReference>
<evidence type="ECO:0000256" key="1">
    <source>
        <dbReference type="SAM" id="Coils"/>
    </source>
</evidence>
<feature type="non-terminal residue" evidence="2">
    <location>
        <position position="100"/>
    </location>
</feature>
<dbReference type="EMBL" id="JAAGYU010001907">
    <property type="protein sequence ID" value="NEL80776.1"/>
    <property type="molecule type" value="Genomic_DNA"/>
</dbReference>
<proteinExistence type="predicted"/>
<sequence>AEVARRYLAIGMAAQRHAAALETLAQRQRTVRAARQRLQAGASPESVLLTAQALQARAELERDRAQQELLAARRQLAVLWGQRTPDFGDVTGDPLQLPAV</sequence>
<dbReference type="InterPro" id="IPR010131">
    <property type="entry name" value="MdtP/NodT-like"/>
</dbReference>
<reference evidence="2 3" key="1">
    <citation type="submission" date="2019-11" db="EMBL/GenBank/DDBJ databases">
        <title>Genome-resolved metagenomics to study the prevalence of co-infection and intraspecific heterogeneity among plant pathogen metapopulations.</title>
        <authorList>
            <person name="Newberry E."/>
            <person name="Bhandari R."/>
            <person name="Kemble J."/>
            <person name="Sikora E."/>
            <person name="Potnis N."/>
        </authorList>
    </citation>
    <scope>NUCLEOTIDE SEQUENCE [LARGE SCALE GENOMIC DNA]</scope>
    <source>
        <strain evidence="2">Xp_Tom_Tuscaloosa_18b</strain>
    </source>
</reference>
<name>A0A7X5N3L3_XANPE</name>
<protein>
    <submittedName>
        <fullName evidence="2">TolC family protein</fullName>
    </submittedName>
</protein>
<comment type="caution">
    <text evidence="2">The sequence shown here is derived from an EMBL/GenBank/DDBJ whole genome shotgun (WGS) entry which is preliminary data.</text>
</comment>
<feature type="non-terminal residue" evidence="2">
    <location>
        <position position="1"/>
    </location>
</feature>
<dbReference type="SUPFAM" id="SSF56954">
    <property type="entry name" value="Outer membrane efflux proteins (OEP)"/>
    <property type="match status" value="1"/>
</dbReference>
<dbReference type="GO" id="GO:0015562">
    <property type="term" value="F:efflux transmembrane transporter activity"/>
    <property type="evidence" value="ECO:0007669"/>
    <property type="project" value="InterPro"/>
</dbReference>
<evidence type="ECO:0000313" key="2">
    <source>
        <dbReference type="EMBL" id="NEL80776.1"/>
    </source>
</evidence>
<accession>A0A7X5N3L3</accession>
<dbReference type="Gene3D" id="1.20.1600.10">
    <property type="entry name" value="Outer membrane efflux proteins (OEP)"/>
    <property type="match status" value="1"/>
</dbReference>
<organism evidence="2 3">
    <name type="scientific">Xanthomonas perforans</name>
    <dbReference type="NCBI Taxonomy" id="442694"/>
    <lineage>
        <taxon>Bacteria</taxon>
        <taxon>Pseudomonadati</taxon>
        <taxon>Pseudomonadota</taxon>
        <taxon>Gammaproteobacteria</taxon>
        <taxon>Lysobacterales</taxon>
        <taxon>Lysobacteraceae</taxon>
        <taxon>Xanthomonas</taxon>
    </lineage>
</organism>
<keyword evidence="1" id="KW-0175">Coiled coil</keyword>
<evidence type="ECO:0000313" key="3">
    <source>
        <dbReference type="Proteomes" id="UP000471082"/>
    </source>
</evidence>
<feature type="coiled-coil region" evidence="1">
    <location>
        <begin position="48"/>
        <end position="75"/>
    </location>
</feature>
<gene>
    <name evidence="2" type="ORF">G3W61_31505</name>
</gene>
<dbReference type="PANTHER" id="PTHR30203">
    <property type="entry name" value="OUTER MEMBRANE CATION EFFLUX PROTEIN"/>
    <property type="match status" value="1"/>
</dbReference>